<gene>
    <name evidence="6" type="ORF">TeGR_g8507</name>
</gene>
<keyword evidence="2" id="KW-0238">DNA-binding</keyword>
<name>A0ABQ6MT64_9STRA</name>
<evidence type="ECO:0000256" key="2">
    <source>
        <dbReference type="ARBA" id="ARBA00023125"/>
    </source>
</evidence>
<evidence type="ECO:0000313" key="7">
    <source>
        <dbReference type="Proteomes" id="UP001165060"/>
    </source>
</evidence>
<dbReference type="InterPro" id="IPR036390">
    <property type="entry name" value="WH_DNA-bd_sf"/>
</dbReference>
<dbReference type="InterPro" id="IPR000232">
    <property type="entry name" value="HSF_DNA-bd"/>
</dbReference>
<evidence type="ECO:0000256" key="4">
    <source>
        <dbReference type="RuleBase" id="RU004020"/>
    </source>
</evidence>
<sequence length="298" mass="32806">MSVKTNNFVNKLYAMVNEGDPAVISWVPSGDAFLISSVPALESSLLPHFFRHSRFASLIRQLNFYEFRKINRERSFWIYSHPLFHRDKPADLKRLRRRTCPGVDGRTLARKRRRLPSGAFAPGRDLEDEQDDGDDVVALNESDDKVAIGASTASVVSESSPPQPQCIDPDLGVTLDLDPDPPIRRSALLPSLLRVLPPSAAALAVYCLSAPVGVPFDPARLEAGGELEQAGRAYAAYRAALRPAEPAGRRYQEFPAFAANELERCIALIDGPPGICLDGWLKGMVRAAARTWWEAAKS</sequence>
<comment type="similarity">
    <text evidence="4">Belongs to the HSF family.</text>
</comment>
<reference evidence="6 7" key="1">
    <citation type="journal article" date="2023" name="Commun. Biol.">
        <title>Genome analysis of Parmales, the sister group of diatoms, reveals the evolutionary specialization of diatoms from phago-mixotrophs to photoautotrophs.</title>
        <authorList>
            <person name="Ban H."/>
            <person name="Sato S."/>
            <person name="Yoshikawa S."/>
            <person name="Yamada K."/>
            <person name="Nakamura Y."/>
            <person name="Ichinomiya M."/>
            <person name="Sato N."/>
            <person name="Blanc-Mathieu R."/>
            <person name="Endo H."/>
            <person name="Kuwata A."/>
            <person name="Ogata H."/>
        </authorList>
    </citation>
    <scope>NUCLEOTIDE SEQUENCE [LARGE SCALE GENOMIC DNA]</scope>
</reference>
<dbReference type="SMART" id="SM00415">
    <property type="entry name" value="HSF"/>
    <property type="match status" value="1"/>
</dbReference>
<protein>
    <recommendedName>
        <fullName evidence="5">HSF-type DNA-binding domain-containing protein</fullName>
    </recommendedName>
</protein>
<dbReference type="SUPFAM" id="SSF46785">
    <property type="entry name" value="Winged helix' DNA-binding domain"/>
    <property type="match status" value="1"/>
</dbReference>
<dbReference type="PRINTS" id="PR00056">
    <property type="entry name" value="HSFDOMAIN"/>
</dbReference>
<feature type="domain" description="HSF-type DNA-binding" evidence="5">
    <location>
        <begin position="4"/>
        <end position="98"/>
    </location>
</feature>
<proteinExistence type="inferred from homology"/>
<dbReference type="Proteomes" id="UP001165060">
    <property type="component" value="Unassembled WGS sequence"/>
</dbReference>
<keyword evidence="3" id="KW-0539">Nucleus</keyword>
<dbReference type="Gene3D" id="1.10.10.10">
    <property type="entry name" value="Winged helix-like DNA-binding domain superfamily/Winged helix DNA-binding domain"/>
    <property type="match status" value="1"/>
</dbReference>
<accession>A0ABQ6MT64</accession>
<comment type="subcellular location">
    <subcellularLocation>
        <location evidence="1">Nucleus</location>
    </subcellularLocation>
</comment>
<evidence type="ECO:0000256" key="3">
    <source>
        <dbReference type="ARBA" id="ARBA00023242"/>
    </source>
</evidence>
<organism evidence="6 7">
    <name type="scientific">Tetraparma gracilis</name>
    <dbReference type="NCBI Taxonomy" id="2962635"/>
    <lineage>
        <taxon>Eukaryota</taxon>
        <taxon>Sar</taxon>
        <taxon>Stramenopiles</taxon>
        <taxon>Ochrophyta</taxon>
        <taxon>Bolidophyceae</taxon>
        <taxon>Parmales</taxon>
        <taxon>Triparmaceae</taxon>
        <taxon>Tetraparma</taxon>
    </lineage>
</organism>
<keyword evidence="7" id="KW-1185">Reference proteome</keyword>
<comment type="caution">
    <text evidence="6">The sequence shown here is derived from an EMBL/GenBank/DDBJ whole genome shotgun (WGS) entry which is preliminary data.</text>
</comment>
<dbReference type="PANTHER" id="PTHR10015">
    <property type="entry name" value="HEAT SHOCK TRANSCRIPTION FACTOR"/>
    <property type="match status" value="1"/>
</dbReference>
<dbReference type="EMBL" id="BRYB01003212">
    <property type="protein sequence ID" value="GMI32765.1"/>
    <property type="molecule type" value="Genomic_DNA"/>
</dbReference>
<evidence type="ECO:0000256" key="1">
    <source>
        <dbReference type="ARBA" id="ARBA00004123"/>
    </source>
</evidence>
<dbReference type="Pfam" id="PF00447">
    <property type="entry name" value="HSF_DNA-bind"/>
    <property type="match status" value="1"/>
</dbReference>
<evidence type="ECO:0000259" key="5">
    <source>
        <dbReference type="SMART" id="SM00415"/>
    </source>
</evidence>
<dbReference type="InterPro" id="IPR036388">
    <property type="entry name" value="WH-like_DNA-bd_sf"/>
</dbReference>
<evidence type="ECO:0000313" key="6">
    <source>
        <dbReference type="EMBL" id="GMI32765.1"/>
    </source>
</evidence>
<dbReference type="PANTHER" id="PTHR10015:SF206">
    <property type="entry name" value="HSF-TYPE DNA-BINDING DOMAIN-CONTAINING PROTEIN"/>
    <property type="match status" value="1"/>
</dbReference>